<evidence type="ECO:0008006" key="3">
    <source>
        <dbReference type="Google" id="ProtNLM"/>
    </source>
</evidence>
<dbReference type="Pfam" id="PF13578">
    <property type="entry name" value="Methyltransf_24"/>
    <property type="match status" value="1"/>
</dbReference>
<protein>
    <recommendedName>
        <fullName evidence="3">Methyltransferase domain-containing protein</fullName>
    </recommendedName>
</protein>
<dbReference type="CDD" id="cd02440">
    <property type="entry name" value="AdoMet_MTases"/>
    <property type="match status" value="1"/>
</dbReference>
<name>A0A7S2GV11_9EUKA</name>
<accession>A0A7S2GV11</accession>
<sequence>MPSRVVILFCSYALAGCMVHAFQTQKQQQHSSVKADSEQYERLTTTVAAELAAARHQSAPQEAKGWDSKESLSNSPLKTFFDQVEDGPGVWKWQHYFGLYDKHFHRFRGTSVRFAEVGIYSGGSLRMWRSYFGTAATIIGIDIAPEVKLYEKNPTYGSPNQIFVGDQANASFWEAFKAVVAPVDIFVDDGGHAPHQQKATLLAILPHMRPGGVYWCEDVTGTQHDFAYAIFQMLVFSESGLNHYRYRAYQKEGVVRSSQSRSTGIQKHVAGVSFYPYVVVVELTNTTMHSMVSTKRGTIWQPNSFWVPTRDALRGY</sequence>
<evidence type="ECO:0000256" key="1">
    <source>
        <dbReference type="SAM" id="SignalP"/>
    </source>
</evidence>
<dbReference type="EMBL" id="HBGU01041464">
    <property type="protein sequence ID" value="CAD9471033.1"/>
    <property type="molecule type" value="Transcribed_RNA"/>
</dbReference>
<evidence type="ECO:0000313" key="2">
    <source>
        <dbReference type="EMBL" id="CAD9471033.1"/>
    </source>
</evidence>
<feature type="chain" id="PRO_5030641248" description="Methyltransferase domain-containing protein" evidence="1">
    <location>
        <begin position="22"/>
        <end position="316"/>
    </location>
</feature>
<dbReference type="Gene3D" id="3.40.50.150">
    <property type="entry name" value="Vaccinia Virus protein VP39"/>
    <property type="match status" value="1"/>
</dbReference>
<organism evidence="2">
    <name type="scientific">Haptolina brevifila</name>
    <dbReference type="NCBI Taxonomy" id="156173"/>
    <lineage>
        <taxon>Eukaryota</taxon>
        <taxon>Haptista</taxon>
        <taxon>Haptophyta</taxon>
        <taxon>Prymnesiophyceae</taxon>
        <taxon>Prymnesiales</taxon>
        <taxon>Prymnesiaceae</taxon>
        <taxon>Haptolina</taxon>
    </lineage>
</organism>
<dbReference type="InterPro" id="IPR029063">
    <property type="entry name" value="SAM-dependent_MTases_sf"/>
</dbReference>
<feature type="signal peptide" evidence="1">
    <location>
        <begin position="1"/>
        <end position="21"/>
    </location>
</feature>
<dbReference type="PROSITE" id="PS51257">
    <property type="entry name" value="PROKAR_LIPOPROTEIN"/>
    <property type="match status" value="1"/>
</dbReference>
<dbReference type="SUPFAM" id="SSF53335">
    <property type="entry name" value="S-adenosyl-L-methionine-dependent methyltransferases"/>
    <property type="match status" value="1"/>
</dbReference>
<dbReference type="AlphaFoldDB" id="A0A7S2GV11"/>
<gene>
    <name evidence="2" type="ORF">CBRE1094_LOCUS22589</name>
</gene>
<keyword evidence="1" id="KW-0732">Signal</keyword>
<reference evidence="2" key="1">
    <citation type="submission" date="2021-01" db="EMBL/GenBank/DDBJ databases">
        <authorList>
            <person name="Corre E."/>
            <person name="Pelletier E."/>
            <person name="Niang G."/>
            <person name="Scheremetjew M."/>
            <person name="Finn R."/>
            <person name="Kale V."/>
            <person name="Holt S."/>
            <person name="Cochrane G."/>
            <person name="Meng A."/>
            <person name="Brown T."/>
            <person name="Cohen L."/>
        </authorList>
    </citation>
    <scope>NUCLEOTIDE SEQUENCE</scope>
    <source>
        <strain evidence="2">UTEX LB 985</strain>
    </source>
</reference>
<proteinExistence type="predicted"/>